<gene>
    <name evidence="1" type="ORF">CBO05C_2071</name>
</gene>
<dbReference type="HOGENOM" id="CLU_2933056_0_0_9"/>
<dbReference type="EMBL" id="DF384213">
    <property type="protein sequence ID" value="GAE02381.1"/>
    <property type="molecule type" value="Genomic_DNA"/>
</dbReference>
<evidence type="ECO:0000313" key="1">
    <source>
        <dbReference type="EMBL" id="GAE02381.1"/>
    </source>
</evidence>
<reference evidence="1" key="1">
    <citation type="submission" date="2013-10" db="EMBL/GenBank/DDBJ databases">
        <title>Draft genome sequence of Clostridium botulinum type B strain Osaka05.</title>
        <authorList>
            <person name="Sakaguchi Y."/>
            <person name="Hosomi K."/>
            <person name="Uchiyama J."/>
            <person name="Ogura Y."/>
            <person name="Sakaguchi M."/>
            <person name="Kohda T."/>
            <person name="Mukamoto M."/>
            <person name="Misawa N."/>
            <person name="Matsuzaki S."/>
            <person name="Hayashi T."/>
            <person name="Kozaki S."/>
        </authorList>
    </citation>
    <scope>NUCLEOTIDE SEQUENCE</scope>
    <source>
        <strain evidence="1">Osaka05</strain>
    </source>
</reference>
<name>A0A0S6U1Z8_CLOBO</name>
<organism evidence="1">
    <name type="scientific">Clostridium botulinum B str. Osaka05</name>
    <dbReference type="NCBI Taxonomy" id="1407017"/>
    <lineage>
        <taxon>Bacteria</taxon>
        <taxon>Bacillati</taxon>
        <taxon>Bacillota</taxon>
        <taxon>Clostridia</taxon>
        <taxon>Eubacteriales</taxon>
        <taxon>Clostridiaceae</taxon>
        <taxon>Clostridium</taxon>
    </lineage>
</organism>
<sequence length="60" mass="7055">MRTKWQSSPISGDRVGKALKGNRQNGDILIVLREILLDLSRKVYSIYYHLLKLHIEKYNL</sequence>
<accession>A0A0S6U1Z8</accession>
<dbReference type="AlphaFoldDB" id="A0A0S6U1Z8"/>
<proteinExistence type="predicted"/>
<protein>
    <submittedName>
        <fullName evidence="1">Uncharacterized protein</fullName>
    </submittedName>
</protein>
<dbReference type="Proteomes" id="UP000054164">
    <property type="component" value="Unassembled WGS sequence"/>
</dbReference>